<accession>A0ABT4IS31</accession>
<dbReference type="EMBL" id="JAKNQU010000002">
    <property type="protein sequence ID" value="MCZ0926466.1"/>
    <property type="molecule type" value="Genomic_DNA"/>
</dbReference>
<sequence>MSNLGDPRPVVTDDFIRGLIYAHNLARGEVAAHHHGGNVEGASGAQAVADKIGLYIERKKAQQADQ</sequence>
<keyword evidence="2" id="KW-1185">Reference proteome</keyword>
<evidence type="ECO:0000313" key="2">
    <source>
        <dbReference type="Proteomes" id="UP001321125"/>
    </source>
</evidence>
<evidence type="ECO:0000313" key="1">
    <source>
        <dbReference type="EMBL" id="MCZ0926466.1"/>
    </source>
</evidence>
<dbReference type="Proteomes" id="UP001321125">
    <property type="component" value="Unassembled WGS sequence"/>
</dbReference>
<comment type="caution">
    <text evidence="1">The sequence shown here is derived from an EMBL/GenBank/DDBJ whole genome shotgun (WGS) entry which is preliminary data.</text>
</comment>
<name>A0ABT4IS31_9GAMM</name>
<dbReference type="RefSeq" id="WP_268901297.1">
    <property type="nucleotide sequence ID" value="NZ_JAKNQT010000001.1"/>
</dbReference>
<gene>
    <name evidence="1" type="ORF">L0635_05135</name>
</gene>
<reference evidence="1 2" key="1">
    <citation type="submission" date="2022-02" db="EMBL/GenBank/DDBJ databases">
        <title>Study of halophilic communities from a Mexican lake.</title>
        <authorList>
            <person name="Hernandez-Soto L.M."/>
            <person name="Martinez-Abarca F."/>
            <person name="Ramirez-Saad H.C."/>
            <person name="Aguirre-Garrido J.F."/>
        </authorList>
    </citation>
    <scope>NUCLEOTIDE SEQUENCE [LARGE SCALE GENOMIC DNA]</scope>
    <source>
        <strain evidence="1 2">Hjan13</strain>
    </source>
</reference>
<organism evidence="1 2">
    <name type="scientific">Vreelandella janggokensis</name>
    <dbReference type="NCBI Taxonomy" id="370767"/>
    <lineage>
        <taxon>Bacteria</taxon>
        <taxon>Pseudomonadati</taxon>
        <taxon>Pseudomonadota</taxon>
        <taxon>Gammaproteobacteria</taxon>
        <taxon>Oceanospirillales</taxon>
        <taxon>Halomonadaceae</taxon>
        <taxon>Vreelandella</taxon>
    </lineage>
</organism>
<protein>
    <submittedName>
        <fullName evidence="1">Uncharacterized protein</fullName>
    </submittedName>
</protein>
<proteinExistence type="predicted"/>